<feature type="compositionally biased region" description="Polar residues" evidence="1">
    <location>
        <begin position="35"/>
        <end position="44"/>
    </location>
</feature>
<dbReference type="InParanoid" id="A0A0P0YCF2"/>
<name>A0A0P0YCF2_ORYSJ</name>
<gene>
    <name evidence="2" type="ordered locus">Os12g0592832</name>
    <name evidence="2" type="ORF">OSNPB_120592832</name>
</gene>
<proteinExistence type="predicted"/>
<accession>A0A0P0YCF2</accession>
<evidence type="ECO:0000313" key="3">
    <source>
        <dbReference type="Proteomes" id="UP000059680"/>
    </source>
</evidence>
<dbReference type="PaxDb" id="39947-A0A0P0YCF2"/>
<reference evidence="2 3" key="3">
    <citation type="journal article" date="2013" name="Rice">
        <title>Improvement of the Oryza sativa Nipponbare reference genome using next generation sequence and optical map data.</title>
        <authorList>
            <person name="Kawahara Y."/>
            <person name="de la Bastide M."/>
            <person name="Hamilton J.P."/>
            <person name="Kanamori H."/>
            <person name="McCombie W.R."/>
            <person name="Ouyang S."/>
            <person name="Schwartz D.C."/>
            <person name="Tanaka T."/>
            <person name="Wu J."/>
            <person name="Zhou S."/>
            <person name="Childs K.L."/>
            <person name="Davidson R.M."/>
            <person name="Lin H."/>
            <person name="Quesada-Ocampo L."/>
            <person name="Vaillancourt B."/>
            <person name="Sakai H."/>
            <person name="Lee S.S."/>
            <person name="Kim J."/>
            <person name="Numa H."/>
            <person name="Itoh T."/>
            <person name="Buell C.R."/>
            <person name="Matsumoto T."/>
        </authorList>
    </citation>
    <scope>NUCLEOTIDE SEQUENCE [LARGE SCALE GENOMIC DNA]</scope>
    <source>
        <strain evidence="3">cv. Nipponbare</strain>
    </source>
</reference>
<evidence type="ECO:0000313" key="2">
    <source>
        <dbReference type="EMBL" id="BAT17894.1"/>
    </source>
</evidence>
<organism evidence="2 3">
    <name type="scientific">Oryza sativa subsp. japonica</name>
    <name type="common">Rice</name>
    <dbReference type="NCBI Taxonomy" id="39947"/>
    <lineage>
        <taxon>Eukaryota</taxon>
        <taxon>Viridiplantae</taxon>
        <taxon>Streptophyta</taxon>
        <taxon>Embryophyta</taxon>
        <taxon>Tracheophyta</taxon>
        <taxon>Spermatophyta</taxon>
        <taxon>Magnoliopsida</taxon>
        <taxon>Liliopsida</taxon>
        <taxon>Poales</taxon>
        <taxon>Poaceae</taxon>
        <taxon>BOP clade</taxon>
        <taxon>Oryzoideae</taxon>
        <taxon>Oryzeae</taxon>
        <taxon>Oryzinae</taxon>
        <taxon>Oryza</taxon>
        <taxon>Oryza sativa</taxon>
    </lineage>
</organism>
<reference evidence="2 3" key="2">
    <citation type="journal article" date="2013" name="Plant Cell Physiol.">
        <title>Rice Annotation Project Database (RAP-DB): an integrative and interactive database for rice genomics.</title>
        <authorList>
            <person name="Sakai H."/>
            <person name="Lee S.S."/>
            <person name="Tanaka T."/>
            <person name="Numa H."/>
            <person name="Kim J."/>
            <person name="Kawahara Y."/>
            <person name="Wakimoto H."/>
            <person name="Yang C.C."/>
            <person name="Iwamoto M."/>
            <person name="Abe T."/>
            <person name="Yamada Y."/>
            <person name="Muto A."/>
            <person name="Inokuchi H."/>
            <person name="Ikemura T."/>
            <person name="Matsumoto T."/>
            <person name="Sasaki T."/>
            <person name="Itoh T."/>
        </authorList>
    </citation>
    <scope>NUCLEOTIDE SEQUENCE [LARGE SCALE GENOMIC DNA]</scope>
    <source>
        <strain evidence="3">cv. Nipponbare</strain>
    </source>
</reference>
<protein>
    <submittedName>
        <fullName evidence="2">Os12g0592832 protein</fullName>
    </submittedName>
</protein>
<dbReference type="Proteomes" id="UP000059680">
    <property type="component" value="Chromosome 12"/>
</dbReference>
<dbReference type="Gramene" id="Os12t0592832-00">
    <property type="protein sequence ID" value="Os12t0592832-00"/>
    <property type="gene ID" value="Os12g0592832"/>
</dbReference>
<dbReference type="AlphaFoldDB" id="A0A0P0YCF2"/>
<sequence length="98" mass="10589">MADQPAPPRRAAGFGFHDGHKGQGGGQSSPIQSSTYTVSSNKYLPNNKEDESAQPLFGTPAAFARASHQASVISQFIILNKKVDFHAIQHVLNHHIEP</sequence>
<dbReference type="EMBL" id="AP014968">
    <property type="protein sequence ID" value="BAT17894.1"/>
    <property type="molecule type" value="Genomic_DNA"/>
</dbReference>
<reference evidence="3" key="1">
    <citation type="journal article" date="2005" name="Nature">
        <title>The map-based sequence of the rice genome.</title>
        <authorList>
            <consortium name="International rice genome sequencing project (IRGSP)"/>
            <person name="Matsumoto T."/>
            <person name="Wu J."/>
            <person name="Kanamori H."/>
            <person name="Katayose Y."/>
            <person name="Fujisawa M."/>
            <person name="Namiki N."/>
            <person name="Mizuno H."/>
            <person name="Yamamoto K."/>
            <person name="Antonio B.A."/>
            <person name="Baba T."/>
            <person name="Sakata K."/>
            <person name="Nagamura Y."/>
            <person name="Aoki H."/>
            <person name="Arikawa K."/>
            <person name="Arita K."/>
            <person name="Bito T."/>
            <person name="Chiden Y."/>
            <person name="Fujitsuka N."/>
            <person name="Fukunaka R."/>
            <person name="Hamada M."/>
            <person name="Harada C."/>
            <person name="Hayashi A."/>
            <person name="Hijishita S."/>
            <person name="Honda M."/>
            <person name="Hosokawa S."/>
            <person name="Ichikawa Y."/>
            <person name="Idonuma A."/>
            <person name="Iijima M."/>
            <person name="Ikeda M."/>
            <person name="Ikeno M."/>
            <person name="Ito K."/>
            <person name="Ito S."/>
            <person name="Ito T."/>
            <person name="Ito Y."/>
            <person name="Ito Y."/>
            <person name="Iwabuchi A."/>
            <person name="Kamiya K."/>
            <person name="Karasawa W."/>
            <person name="Kurita K."/>
            <person name="Katagiri S."/>
            <person name="Kikuta A."/>
            <person name="Kobayashi H."/>
            <person name="Kobayashi N."/>
            <person name="Machita K."/>
            <person name="Maehara T."/>
            <person name="Masukawa M."/>
            <person name="Mizubayashi T."/>
            <person name="Mukai Y."/>
            <person name="Nagasaki H."/>
            <person name="Nagata Y."/>
            <person name="Naito S."/>
            <person name="Nakashima M."/>
            <person name="Nakama Y."/>
            <person name="Nakamichi Y."/>
            <person name="Nakamura M."/>
            <person name="Meguro A."/>
            <person name="Negishi M."/>
            <person name="Ohta I."/>
            <person name="Ohta T."/>
            <person name="Okamoto M."/>
            <person name="Ono N."/>
            <person name="Saji S."/>
            <person name="Sakaguchi M."/>
            <person name="Sakai K."/>
            <person name="Shibata M."/>
            <person name="Shimokawa T."/>
            <person name="Song J."/>
            <person name="Takazaki Y."/>
            <person name="Terasawa K."/>
            <person name="Tsugane M."/>
            <person name="Tsuji K."/>
            <person name="Ueda S."/>
            <person name="Waki K."/>
            <person name="Yamagata H."/>
            <person name="Yamamoto M."/>
            <person name="Yamamoto S."/>
            <person name="Yamane H."/>
            <person name="Yoshiki S."/>
            <person name="Yoshihara R."/>
            <person name="Yukawa K."/>
            <person name="Zhong H."/>
            <person name="Yano M."/>
            <person name="Yuan Q."/>
            <person name="Ouyang S."/>
            <person name="Liu J."/>
            <person name="Jones K.M."/>
            <person name="Gansberger K."/>
            <person name="Moffat K."/>
            <person name="Hill J."/>
            <person name="Bera J."/>
            <person name="Fadrosh D."/>
            <person name="Jin S."/>
            <person name="Johri S."/>
            <person name="Kim M."/>
            <person name="Overton L."/>
            <person name="Reardon M."/>
            <person name="Tsitrin T."/>
            <person name="Vuong H."/>
            <person name="Weaver B."/>
            <person name="Ciecko A."/>
            <person name="Tallon L."/>
            <person name="Jackson J."/>
            <person name="Pai G."/>
            <person name="Aken S.V."/>
            <person name="Utterback T."/>
            <person name="Reidmuller S."/>
            <person name="Feldblyum T."/>
            <person name="Hsiao J."/>
            <person name="Zismann V."/>
            <person name="Iobst S."/>
            <person name="de Vazeille A.R."/>
            <person name="Buell C.R."/>
            <person name="Ying K."/>
            <person name="Li Y."/>
            <person name="Lu T."/>
            <person name="Huang Y."/>
            <person name="Zhao Q."/>
            <person name="Feng Q."/>
            <person name="Zhang L."/>
            <person name="Zhu J."/>
            <person name="Weng Q."/>
            <person name="Mu J."/>
            <person name="Lu Y."/>
            <person name="Fan D."/>
            <person name="Liu Y."/>
            <person name="Guan J."/>
            <person name="Zhang Y."/>
            <person name="Yu S."/>
            <person name="Liu X."/>
            <person name="Zhang Y."/>
            <person name="Hong G."/>
            <person name="Han B."/>
            <person name="Choisne N."/>
            <person name="Demange N."/>
            <person name="Orjeda G."/>
            <person name="Samain S."/>
            <person name="Cattolico L."/>
            <person name="Pelletier E."/>
            <person name="Couloux A."/>
            <person name="Segurens B."/>
            <person name="Wincker P."/>
            <person name="D'Hont A."/>
            <person name="Scarpelli C."/>
            <person name="Weissenbach J."/>
            <person name="Salanoubat M."/>
            <person name="Quetier F."/>
            <person name="Yu Y."/>
            <person name="Kim H.R."/>
            <person name="Rambo T."/>
            <person name="Currie J."/>
            <person name="Collura K."/>
            <person name="Luo M."/>
            <person name="Yang T."/>
            <person name="Ammiraju J.S.S."/>
            <person name="Engler F."/>
            <person name="Soderlund C."/>
            <person name="Wing R.A."/>
            <person name="Palmer L.E."/>
            <person name="de la Bastide M."/>
            <person name="Spiegel L."/>
            <person name="Nascimento L."/>
            <person name="Zutavern T."/>
            <person name="O'Shaughnessy A."/>
            <person name="Dike S."/>
            <person name="Dedhia N."/>
            <person name="Preston R."/>
            <person name="Balija V."/>
            <person name="McCombie W.R."/>
            <person name="Chow T."/>
            <person name="Chen H."/>
            <person name="Chung M."/>
            <person name="Chen C."/>
            <person name="Shaw J."/>
            <person name="Wu H."/>
            <person name="Hsiao K."/>
            <person name="Chao Y."/>
            <person name="Chu M."/>
            <person name="Cheng C."/>
            <person name="Hour A."/>
            <person name="Lee P."/>
            <person name="Lin S."/>
            <person name="Lin Y."/>
            <person name="Liou J."/>
            <person name="Liu S."/>
            <person name="Hsing Y."/>
            <person name="Raghuvanshi S."/>
            <person name="Mohanty A."/>
            <person name="Bharti A.K."/>
            <person name="Gaur A."/>
            <person name="Gupta V."/>
            <person name="Kumar D."/>
            <person name="Ravi V."/>
            <person name="Vij S."/>
            <person name="Kapur A."/>
            <person name="Khurana P."/>
            <person name="Khurana P."/>
            <person name="Khurana J.P."/>
            <person name="Tyagi A.K."/>
            <person name="Gaikwad K."/>
            <person name="Singh A."/>
            <person name="Dalal V."/>
            <person name="Srivastava S."/>
            <person name="Dixit A."/>
            <person name="Pal A.K."/>
            <person name="Ghazi I.A."/>
            <person name="Yadav M."/>
            <person name="Pandit A."/>
            <person name="Bhargava A."/>
            <person name="Sureshbabu K."/>
            <person name="Batra K."/>
            <person name="Sharma T.R."/>
            <person name="Mohapatra T."/>
            <person name="Singh N.K."/>
            <person name="Messing J."/>
            <person name="Nelson A.B."/>
            <person name="Fuks G."/>
            <person name="Kavchok S."/>
            <person name="Keizer G."/>
            <person name="Linton E."/>
            <person name="Llaca V."/>
            <person name="Song R."/>
            <person name="Tanyolac B."/>
            <person name="Young S."/>
            <person name="Ho-Il K."/>
            <person name="Hahn J.H."/>
            <person name="Sangsakoo G."/>
            <person name="Vanavichit A."/>
            <person name="de Mattos Luiz.A.T."/>
            <person name="Zimmer P.D."/>
            <person name="Malone G."/>
            <person name="Dellagostin O."/>
            <person name="de Oliveira A.C."/>
            <person name="Bevan M."/>
            <person name="Bancroft I."/>
            <person name="Minx P."/>
            <person name="Cordum H."/>
            <person name="Wilson R."/>
            <person name="Cheng Z."/>
            <person name="Jin W."/>
            <person name="Jiang J."/>
            <person name="Leong S.A."/>
            <person name="Iwama H."/>
            <person name="Gojobori T."/>
            <person name="Itoh T."/>
            <person name="Niimura Y."/>
            <person name="Fujii Y."/>
            <person name="Habara T."/>
            <person name="Sakai H."/>
            <person name="Sato Y."/>
            <person name="Wilson G."/>
            <person name="Kumar K."/>
            <person name="McCouch S."/>
            <person name="Juretic N."/>
            <person name="Hoen D."/>
            <person name="Wright S."/>
            <person name="Bruskiewich R."/>
            <person name="Bureau T."/>
            <person name="Miyao A."/>
            <person name="Hirochika H."/>
            <person name="Nishikawa T."/>
            <person name="Kadowaki K."/>
            <person name="Sugiura M."/>
            <person name="Burr B."/>
            <person name="Sasaki T."/>
        </authorList>
    </citation>
    <scope>NUCLEOTIDE SEQUENCE [LARGE SCALE GENOMIC DNA]</scope>
    <source>
        <strain evidence="3">cv. Nipponbare</strain>
    </source>
</reference>
<keyword evidence="3" id="KW-1185">Reference proteome</keyword>
<evidence type="ECO:0000256" key="1">
    <source>
        <dbReference type="SAM" id="MobiDB-lite"/>
    </source>
</evidence>
<feature type="region of interest" description="Disordered" evidence="1">
    <location>
        <begin position="1"/>
        <end position="54"/>
    </location>
</feature>